<dbReference type="Pfam" id="PF13443">
    <property type="entry name" value="HTH_26"/>
    <property type="match status" value="1"/>
</dbReference>
<dbReference type="SUPFAM" id="SSF47413">
    <property type="entry name" value="lambda repressor-like DNA-binding domains"/>
    <property type="match status" value="1"/>
</dbReference>
<dbReference type="InterPro" id="IPR001387">
    <property type="entry name" value="Cro/C1-type_HTH"/>
</dbReference>
<organism evidence="2 3">
    <name type="scientific">Streptomyces violaceochromogenes</name>
    <dbReference type="NCBI Taxonomy" id="67377"/>
    <lineage>
        <taxon>Bacteria</taxon>
        <taxon>Bacillati</taxon>
        <taxon>Actinomycetota</taxon>
        <taxon>Actinomycetes</taxon>
        <taxon>Kitasatosporales</taxon>
        <taxon>Streptomycetaceae</taxon>
        <taxon>Streptomyces</taxon>
    </lineage>
</organism>
<dbReference type="EMBL" id="JAYXNZ010000002">
    <property type="protein sequence ID" value="MEC7053934.1"/>
    <property type="molecule type" value="Genomic_DNA"/>
</dbReference>
<accession>A0ABU6M1A5</accession>
<name>A0ABU6M1A5_9ACTN</name>
<evidence type="ECO:0000313" key="2">
    <source>
        <dbReference type="EMBL" id="MEC7053934.1"/>
    </source>
</evidence>
<keyword evidence="3" id="KW-1185">Reference proteome</keyword>
<protein>
    <submittedName>
        <fullName evidence="2">Helix-turn-helix transcriptional regulator</fullName>
    </submittedName>
</protein>
<dbReference type="Gene3D" id="1.10.260.40">
    <property type="entry name" value="lambda repressor-like DNA-binding domains"/>
    <property type="match status" value="1"/>
</dbReference>
<evidence type="ECO:0000313" key="3">
    <source>
        <dbReference type="Proteomes" id="UP001353952"/>
    </source>
</evidence>
<comment type="caution">
    <text evidence="2">The sequence shown here is derived from an EMBL/GenBank/DDBJ whole genome shotgun (WGS) entry which is preliminary data.</text>
</comment>
<sequence length="84" mass="8887">MPIAVDIDVMLAKRKMSVGELAERVGITPANLAVLKNGRAKAVRFSTLAALCEVLECQPGDLLRWEETEEAEEASGSTAGSTVA</sequence>
<dbReference type="Proteomes" id="UP001353952">
    <property type="component" value="Unassembled WGS sequence"/>
</dbReference>
<reference evidence="2 3" key="1">
    <citation type="submission" date="2024-01" db="EMBL/GenBank/DDBJ databases">
        <title>Genome analysis.</title>
        <authorList>
            <person name="Zhang K."/>
        </authorList>
    </citation>
    <scope>NUCLEOTIDE SEQUENCE [LARGE SCALE GENOMIC DNA]</scope>
    <source>
        <strain evidence="2 3">CGMCC 4.1753</strain>
    </source>
</reference>
<dbReference type="RefSeq" id="WP_191845818.1">
    <property type="nucleotide sequence ID" value="NZ_BMUO01000002.1"/>
</dbReference>
<dbReference type="PANTHER" id="PTHR37301:SF1">
    <property type="entry name" value="DNA-BINDING PROTEIN"/>
    <property type="match status" value="1"/>
</dbReference>
<feature type="domain" description="HTH cro/C1-type" evidence="1">
    <location>
        <begin position="13"/>
        <end position="62"/>
    </location>
</feature>
<dbReference type="SMART" id="SM00530">
    <property type="entry name" value="HTH_XRE"/>
    <property type="match status" value="1"/>
</dbReference>
<dbReference type="PROSITE" id="PS50943">
    <property type="entry name" value="HTH_CROC1"/>
    <property type="match status" value="1"/>
</dbReference>
<dbReference type="InterPro" id="IPR010982">
    <property type="entry name" value="Lambda_DNA-bd_dom_sf"/>
</dbReference>
<gene>
    <name evidence="2" type="ORF">RFN57_16780</name>
</gene>
<proteinExistence type="predicted"/>
<evidence type="ECO:0000259" key="1">
    <source>
        <dbReference type="PROSITE" id="PS50943"/>
    </source>
</evidence>
<dbReference type="CDD" id="cd00093">
    <property type="entry name" value="HTH_XRE"/>
    <property type="match status" value="1"/>
</dbReference>
<dbReference type="PANTHER" id="PTHR37301">
    <property type="entry name" value="DNA-BINDING PROTEIN-RELATED"/>
    <property type="match status" value="1"/>
</dbReference>